<dbReference type="GeneID" id="106474523"/>
<keyword evidence="1 2" id="KW-1015">Disulfide bond</keyword>
<evidence type="ECO:0000313" key="5">
    <source>
        <dbReference type="Proteomes" id="UP000694941"/>
    </source>
</evidence>
<name>A0ABM1BXP9_LIMPO</name>
<dbReference type="RefSeq" id="XP_013790667.2">
    <property type="nucleotide sequence ID" value="XM_013935213.2"/>
</dbReference>
<feature type="disulfide bond" evidence="2">
    <location>
        <begin position="146"/>
        <end position="163"/>
    </location>
</feature>
<dbReference type="Gene3D" id="2.60.120.290">
    <property type="entry name" value="Spermadhesin, CUB domain"/>
    <property type="match status" value="1"/>
</dbReference>
<dbReference type="SUPFAM" id="SSF49854">
    <property type="entry name" value="Spermadhesin, CUB domain"/>
    <property type="match status" value="1"/>
</dbReference>
<dbReference type="InterPro" id="IPR058698">
    <property type="entry name" value="CUB_metazoa"/>
</dbReference>
<dbReference type="InterPro" id="IPR035914">
    <property type="entry name" value="Sperma_CUB_dom_sf"/>
</dbReference>
<evidence type="ECO:0000313" key="6">
    <source>
        <dbReference type="RefSeq" id="XP_013790667.2"/>
    </source>
</evidence>
<dbReference type="InterPro" id="IPR000859">
    <property type="entry name" value="CUB_dom"/>
</dbReference>
<keyword evidence="5" id="KW-1185">Reference proteome</keyword>
<feature type="signal peptide" evidence="3">
    <location>
        <begin position="1"/>
        <end position="21"/>
    </location>
</feature>
<feature type="domain" description="CUB" evidence="4">
    <location>
        <begin position="215"/>
        <end position="356"/>
    </location>
</feature>
<dbReference type="Pfam" id="PF26080">
    <property type="entry name" value="CUB_animal"/>
    <property type="match status" value="1"/>
</dbReference>
<comment type="caution">
    <text evidence="2">Lacks conserved residue(s) required for the propagation of feature annotation.</text>
</comment>
<keyword evidence="3" id="KW-0732">Signal</keyword>
<evidence type="ECO:0000256" key="3">
    <source>
        <dbReference type="SAM" id="SignalP"/>
    </source>
</evidence>
<dbReference type="PANTHER" id="PTHR33236">
    <property type="entry name" value="INTRAFLAGELLAR TRANSPORT PROTEIN 122 FAMILY PROTEIN-RELATED"/>
    <property type="match status" value="1"/>
</dbReference>
<dbReference type="Proteomes" id="UP000694941">
    <property type="component" value="Unplaced"/>
</dbReference>
<evidence type="ECO:0000256" key="2">
    <source>
        <dbReference type="PROSITE-ProRule" id="PRU00059"/>
    </source>
</evidence>
<dbReference type="PROSITE" id="PS01180">
    <property type="entry name" value="CUB"/>
    <property type="match status" value="2"/>
</dbReference>
<sequence>MRKSCIIQFLVLFLATSGIQGSKEVKPKPGLYSLLGLLEIANNVTRQCVADDLRQGVCMSSTTCESQGGKTSGSCSFGLETCCVFEVTCGGEVNQNNSIIVSPNYPNNFLNSRRCDIRIKRPSPDIVQVRLDFVEFVLQQPTLTVCNRDQFVVLGFHNVPIICGINTGQHMYVDFPGTDEIPLVFMTSVAEGRRLWNIRVTYIKNNSPLRAPSGCLQYHTGVTGRSSSFNFDSPASDISRHLANQNYAVCVRQEAGYCSIRWTAQTFEMSRNVNEGKAKQGPFCQGDRVLILEAAPEGGTASQDRFCGTRLNTQLDATENVPLISSAVPFLLQMFTTGEEIAGTLNRGFSMTFNQLPCSS</sequence>
<reference evidence="6" key="1">
    <citation type="submission" date="2025-08" db="UniProtKB">
        <authorList>
            <consortium name="RefSeq"/>
        </authorList>
    </citation>
    <scope>IDENTIFICATION</scope>
    <source>
        <tissue evidence="6">Muscle</tissue>
    </source>
</reference>
<gene>
    <name evidence="6" type="primary">LOC106474523</name>
</gene>
<dbReference type="PANTHER" id="PTHR33236:SF5">
    <property type="entry name" value="CUB DOMAIN-CONTAINING PROTEIN"/>
    <property type="match status" value="1"/>
</dbReference>
<evidence type="ECO:0000259" key="4">
    <source>
        <dbReference type="PROSITE" id="PS01180"/>
    </source>
</evidence>
<protein>
    <submittedName>
        <fullName evidence="6">Uncharacterized protein LOC106474523</fullName>
    </submittedName>
</protein>
<proteinExistence type="predicted"/>
<evidence type="ECO:0000256" key="1">
    <source>
        <dbReference type="ARBA" id="ARBA00023157"/>
    </source>
</evidence>
<organism evidence="5 6">
    <name type="scientific">Limulus polyphemus</name>
    <name type="common">Atlantic horseshoe crab</name>
    <dbReference type="NCBI Taxonomy" id="6850"/>
    <lineage>
        <taxon>Eukaryota</taxon>
        <taxon>Metazoa</taxon>
        <taxon>Ecdysozoa</taxon>
        <taxon>Arthropoda</taxon>
        <taxon>Chelicerata</taxon>
        <taxon>Merostomata</taxon>
        <taxon>Xiphosura</taxon>
        <taxon>Limulidae</taxon>
        <taxon>Limulus</taxon>
    </lineage>
</organism>
<feature type="chain" id="PRO_5045351856" evidence="3">
    <location>
        <begin position="22"/>
        <end position="360"/>
    </location>
</feature>
<accession>A0ABM1BXP9</accession>
<dbReference type="Pfam" id="PF00431">
    <property type="entry name" value="CUB"/>
    <property type="match status" value="1"/>
</dbReference>
<feature type="domain" description="CUB" evidence="4">
    <location>
        <begin position="89"/>
        <end position="205"/>
    </location>
</feature>